<dbReference type="Proteomes" id="UP000466024">
    <property type="component" value="Unassembled WGS sequence"/>
</dbReference>
<dbReference type="SUPFAM" id="SSF51316">
    <property type="entry name" value="Mss4-like"/>
    <property type="match status" value="1"/>
</dbReference>
<sequence length="111" mass="12303">MKLQCDCGNVRLSAPEPAQVTCCNCGICRRYMALWGYFRPGEVEIITGTAGRESYQRGDREIEFLRCAACGCVTHYQTLAGDPDPIVAVNFRMAETLPQGVTTRHVDNATR</sequence>
<keyword evidence="6" id="KW-1185">Reference proteome</keyword>
<dbReference type="PANTHER" id="PTHR28620:SF1">
    <property type="entry name" value="CENP-V_GFA DOMAIN-CONTAINING PROTEIN"/>
    <property type="match status" value="1"/>
</dbReference>
<dbReference type="InterPro" id="IPR011057">
    <property type="entry name" value="Mss4-like_sf"/>
</dbReference>
<accession>A0A640WK98</accession>
<feature type="domain" description="CENP-V/GFA" evidence="4">
    <location>
        <begin position="1"/>
        <end position="111"/>
    </location>
</feature>
<dbReference type="AlphaFoldDB" id="A0A640WK98"/>
<dbReference type="GO" id="GO:0016846">
    <property type="term" value="F:carbon-sulfur lyase activity"/>
    <property type="evidence" value="ECO:0007669"/>
    <property type="project" value="InterPro"/>
</dbReference>
<proteinExistence type="inferred from homology"/>
<protein>
    <submittedName>
        <fullName evidence="5">Aldehyde-activating protein</fullName>
    </submittedName>
</protein>
<evidence type="ECO:0000256" key="2">
    <source>
        <dbReference type="ARBA" id="ARBA00022723"/>
    </source>
</evidence>
<dbReference type="InterPro" id="IPR006913">
    <property type="entry name" value="CENP-V/GFA"/>
</dbReference>
<evidence type="ECO:0000256" key="1">
    <source>
        <dbReference type="ARBA" id="ARBA00005495"/>
    </source>
</evidence>
<dbReference type="EMBL" id="VTPX01000001">
    <property type="protein sequence ID" value="KAA0020971.1"/>
    <property type="molecule type" value="Genomic_DNA"/>
</dbReference>
<dbReference type="PANTHER" id="PTHR28620">
    <property type="entry name" value="CENTROMERE PROTEIN V"/>
    <property type="match status" value="1"/>
</dbReference>
<evidence type="ECO:0000256" key="3">
    <source>
        <dbReference type="ARBA" id="ARBA00022833"/>
    </source>
</evidence>
<keyword evidence="2" id="KW-0479">Metal-binding</keyword>
<dbReference type="PROSITE" id="PS51891">
    <property type="entry name" value="CENP_V_GFA"/>
    <property type="match status" value="1"/>
</dbReference>
<dbReference type="RefSeq" id="WP_149434079.1">
    <property type="nucleotide sequence ID" value="NZ_VTPX01000001.1"/>
</dbReference>
<dbReference type="GO" id="GO:0046872">
    <property type="term" value="F:metal ion binding"/>
    <property type="evidence" value="ECO:0007669"/>
    <property type="project" value="UniProtKB-KW"/>
</dbReference>
<keyword evidence="3" id="KW-0862">Zinc</keyword>
<name>A0A640WK98_9GAMM</name>
<reference evidence="5 6" key="1">
    <citation type="submission" date="2019-08" db="EMBL/GenBank/DDBJ databases">
        <title>Bioinformatics analysis of the strain L3 and L5.</title>
        <authorList>
            <person name="Li X."/>
        </authorList>
    </citation>
    <scope>NUCLEOTIDE SEQUENCE [LARGE SCALE GENOMIC DNA]</scope>
    <source>
        <strain evidence="5 6">L3</strain>
    </source>
</reference>
<dbReference type="Pfam" id="PF04828">
    <property type="entry name" value="GFA"/>
    <property type="match status" value="1"/>
</dbReference>
<dbReference type="InterPro" id="IPR052355">
    <property type="entry name" value="CENP-V-like"/>
</dbReference>
<gene>
    <name evidence="5" type="ORF">F0A16_01485</name>
</gene>
<comment type="similarity">
    <text evidence="1">Belongs to the Gfa family.</text>
</comment>
<comment type="caution">
    <text evidence="5">The sequence shown here is derived from an EMBL/GenBank/DDBJ whole genome shotgun (WGS) entry which is preliminary data.</text>
</comment>
<organism evidence="5 6">
    <name type="scientific">Salinicola corii</name>
    <dbReference type="NCBI Taxonomy" id="2606937"/>
    <lineage>
        <taxon>Bacteria</taxon>
        <taxon>Pseudomonadati</taxon>
        <taxon>Pseudomonadota</taxon>
        <taxon>Gammaproteobacteria</taxon>
        <taxon>Oceanospirillales</taxon>
        <taxon>Halomonadaceae</taxon>
        <taxon>Salinicola</taxon>
    </lineage>
</organism>
<evidence type="ECO:0000313" key="6">
    <source>
        <dbReference type="Proteomes" id="UP000466024"/>
    </source>
</evidence>
<evidence type="ECO:0000313" key="5">
    <source>
        <dbReference type="EMBL" id="KAA0020971.1"/>
    </source>
</evidence>
<dbReference type="Gene3D" id="2.170.150.70">
    <property type="match status" value="1"/>
</dbReference>
<evidence type="ECO:0000259" key="4">
    <source>
        <dbReference type="PROSITE" id="PS51891"/>
    </source>
</evidence>